<dbReference type="KEGG" id="cdes:C0J27_04720"/>
<feature type="transmembrane region" description="Helical" evidence="1">
    <location>
        <begin position="6"/>
        <end position="26"/>
    </location>
</feature>
<proteinExistence type="predicted"/>
<protein>
    <submittedName>
        <fullName evidence="2">Uncharacterized protein</fullName>
    </submittedName>
</protein>
<name>A0A345ZCJ0_9BACT</name>
<dbReference type="AlphaFoldDB" id="A0A345ZCJ0"/>
<keyword evidence="1" id="KW-0472">Membrane</keyword>
<sequence>MYVQQGFSLLAVLVACMALFFVVRLWKTEVVMSDEVQLIQLPSRAACKNLLVQASLDQIAEKTTLLKSLYGTKLPHEKAEPLSLDDFIEKVNRAYEEYAANEGYDAIRVRLVSKSKPLLYEVLLENYPDALDELRVRKIIS</sequence>
<keyword evidence="1" id="KW-1133">Transmembrane helix</keyword>
<evidence type="ECO:0000313" key="3">
    <source>
        <dbReference type="Proteomes" id="UP000254834"/>
    </source>
</evidence>
<gene>
    <name evidence="2" type="ORF">C0J27_04720</name>
</gene>
<accession>A0A345ZCJ0</accession>
<organism evidence="2 3">
    <name type="scientific">Candidatus Chromulinivorax destructor</name>
    <dbReference type="NCBI Taxonomy" id="2066483"/>
    <lineage>
        <taxon>Bacteria</taxon>
        <taxon>Candidatus Babelota</taxon>
        <taxon>Candidatus Babeliae</taxon>
        <taxon>Candidatus Babeliales</taxon>
        <taxon>Candidatus Chromulinivoraceae</taxon>
        <taxon>Candidatus Chromulinivorax</taxon>
    </lineage>
</organism>
<evidence type="ECO:0000256" key="1">
    <source>
        <dbReference type="SAM" id="Phobius"/>
    </source>
</evidence>
<reference evidence="2 3" key="1">
    <citation type="submission" date="2017-12" db="EMBL/GenBank/DDBJ databases">
        <title>Chromulinavorax destructans is a abundant pathogen of dominant heterotrophic picoflagllates.</title>
        <authorList>
            <person name="Deeg C.M."/>
            <person name="Zimmer M."/>
            <person name="Suttle C.A."/>
        </authorList>
    </citation>
    <scope>NUCLEOTIDE SEQUENCE [LARGE SCALE GENOMIC DNA]</scope>
    <source>
        <strain evidence="2 3">SeV1</strain>
    </source>
</reference>
<dbReference type="EMBL" id="CP025544">
    <property type="protein sequence ID" value="AXK61007.1"/>
    <property type="molecule type" value="Genomic_DNA"/>
</dbReference>
<evidence type="ECO:0000313" key="2">
    <source>
        <dbReference type="EMBL" id="AXK61007.1"/>
    </source>
</evidence>
<keyword evidence="3" id="KW-1185">Reference proteome</keyword>
<dbReference type="Proteomes" id="UP000254834">
    <property type="component" value="Chromosome"/>
</dbReference>
<keyword evidence="1" id="KW-0812">Transmembrane</keyword>